<dbReference type="CDD" id="cd19481">
    <property type="entry name" value="RecA-like_protease"/>
    <property type="match status" value="1"/>
</dbReference>
<dbReference type="Gene3D" id="3.40.50.300">
    <property type="entry name" value="P-loop containing nucleotide triphosphate hydrolases"/>
    <property type="match status" value="2"/>
</dbReference>
<dbReference type="PANTHER" id="PTHR23073">
    <property type="entry name" value="26S PROTEASOME REGULATORY SUBUNIT"/>
    <property type="match status" value="1"/>
</dbReference>
<dbReference type="SMART" id="SM00382">
    <property type="entry name" value="AAA"/>
    <property type="match status" value="2"/>
</dbReference>
<accession>A0A550J7A5</accession>
<comment type="similarity">
    <text evidence="1">Belongs to the AAA ATPase family.</text>
</comment>
<evidence type="ECO:0000256" key="2">
    <source>
        <dbReference type="ARBA" id="ARBA00022741"/>
    </source>
</evidence>
<dbReference type="SUPFAM" id="SSF52540">
    <property type="entry name" value="P-loop containing nucleoside triphosphate hydrolases"/>
    <property type="match status" value="2"/>
</dbReference>
<evidence type="ECO:0000259" key="4">
    <source>
        <dbReference type="SMART" id="SM00382"/>
    </source>
</evidence>
<protein>
    <submittedName>
        <fullName evidence="5">AAA family ATPase</fullName>
    </submittedName>
</protein>
<feature type="domain" description="AAA+ ATPase" evidence="4">
    <location>
        <begin position="276"/>
        <end position="407"/>
    </location>
</feature>
<dbReference type="GO" id="GO:0016887">
    <property type="term" value="F:ATP hydrolysis activity"/>
    <property type="evidence" value="ECO:0007669"/>
    <property type="project" value="InterPro"/>
</dbReference>
<keyword evidence="3" id="KW-0067">ATP-binding</keyword>
<comment type="caution">
    <text evidence="5">The sequence shown here is derived from an EMBL/GenBank/DDBJ whole genome shotgun (WGS) entry which is preliminary data.</text>
</comment>
<proteinExistence type="inferred from homology"/>
<dbReference type="InterPro" id="IPR050221">
    <property type="entry name" value="26S_Proteasome_ATPase"/>
</dbReference>
<dbReference type="GO" id="GO:0005524">
    <property type="term" value="F:ATP binding"/>
    <property type="evidence" value="ECO:0007669"/>
    <property type="project" value="UniProtKB-KW"/>
</dbReference>
<evidence type="ECO:0000256" key="1">
    <source>
        <dbReference type="ARBA" id="ARBA00006914"/>
    </source>
</evidence>
<dbReference type="AlphaFoldDB" id="A0A550J7A5"/>
<organism evidence="5 6">
    <name type="scientific">Trichloromonas acetexigens</name>
    <dbReference type="NCBI Taxonomy" id="38815"/>
    <lineage>
        <taxon>Bacteria</taxon>
        <taxon>Pseudomonadati</taxon>
        <taxon>Thermodesulfobacteriota</taxon>
        <taxon>Desulfuromonadia</taxon>
        <taxon>Desulfuromonadales</taxon>
        <taxon>Trichloromonadaceae</taxon>
        <taxon>Trichloromonas</taxon>
    </lineage>
</organism>
<dbReference type="EMBL" id="VJVV01000012">
    <property type="protein sequence ID" value="TRO79120.1"/>
    <property type="molecule type" value="Genomic_DNA"/>
</dbReference>
<evidence type="ECO:0000313" key="6">
    <source>
        <dbReference type="Proteomes" id="UP000317155"/>
    </source>
</evidence>
<dbReference type="InterPro" id="IPR003593">
    <property type="entry name" value="AAA+_ATPase"/>
</dbReference>
<evidence type="ECO:0000256" key="3">
    <source>
        <dbReference type="ARBA" id="ARBA00022840"/>
    </source>
</evidence>
<dbReference type="OrthoDB" id="9809379at2"/>
<sequence length="718" mass="80209">MNGRRKRRARRILKRPQRRGVSMNLPAEEKAVILAYLLNLAGHPVCRRELLGEICEFIVHFPQLLDPLRPAERKKLTTVQDFSESYEHAACPREEVDAARTALLALLTPRRVPAKGVELPGVFQRNLDTLAHDLGLDAIENAFMGLLSRYQGWRGLRCFIDNANGKFGDPVGLCAIFLAIDEMELAQRLRPESRLLSSGIVTQEDCQGSDLDDHYSLIKNVESALYKRRTLGSDLRSLILGAPRQATLSWENFRHLGETRDRLREFLRRALDEGLPGVNILFYGPPGTGKTEFCKTLAQELAVPLYAVGEVDDAGHEPNRHERIQSLELAQMILGSKGRGLLLFDEMDDVMGGEFNFFGKRRSTGPKIFLHRMLENNPVPTFWILNDVSNLDEAIVRRMALAIELKSPPVASRRQVWEQVLERHELALPDAEIRQLVKLDIAPAVIDSATRFARCLNGSSDDLRFAATSIIRAMNKGVSPPLETVADAYRPELTCSSLDVEALAGRLSASDEKRFSLCLYGPPGTGKSALVRYLAQRLDMPVLLKRASDLLDPYVGMTEQKIAKAFAEALDLGAFLVFDEADSLLSDRRHAARNWEVSQVNEMLTWMESHALPFACTTNLREHLDPASLRRFTFKCHLDYLQPAQVEPAFRHFFPEAELPAGLVALHGLTPGDFAVVARKARVMGCLNDAGKLHGLLSEEIREKGLSAQSSAKIGFLN</sequence>
<dbReference type="InterPro" id="IPR027417">
    <property type="entry name" value="P-loop_NTPase"/>
</dbReference>
<evidence type="ECO:0000313" key="5">
    <source>
        <dbReference type="EMBL" id="TRO79120.1"/>
    </source>
</evidence>
<name>A0A550J7A5_9BACT</name>
<feature type="domain" description="AAA+ ATPase" evidence="4">
    <location>
        <begin position="513"/>
        <end position="644"/>
    </location>
</feature>
<keyword evidence="6" id="KW-1185">Reference proteome</keyword>
<keyword evidence="2" id="KW-0547">Nucleotide-binding</keyword>
<dbReference type="InterPro" id="IPR003959">
    <property type="entry name" value="ATPase_AAA_core"/>
</dbReference>
<dbReference type="Proteomes" id="UP000317155">
    <property type="component" value="Unassembled WGS sequence"/>
</dbReference>
<dbReference type="Pfam" id="PF00004">
    <property type="entry name" value="AAA"/>
    <property type="match status" value="2"/>
</dbReference>
<reference evidence="5 6" key="1">
    <citation type="submission" date="2019-07" db="EMBL/GenBank/DDBJ databases">
        <title>Insights of Desulfuromonas acetexigens electromicrobiology.</title>
        <authorList>
            <person name="Katuri K."/>
            <person name="Sapireddy V."/>
            <person name="Shaw D.R."/>
            <person name="Saikaly P."/>
        </authorList>
    </citation>
    <scope>NUCLEOTIDE SEQUENCE [LARGE SCALE GENOMIC DNA]</scope>
    <source>
        <strain evidence="5 6">2873</strain>
    </source>
</reference>
<gene>
    <name evidence="5" type="ORF">FL622_14155</name>
</gene>